<evidence type="ECO:0000313" key="1">
    <source>
        <dbReference type="EMBL" id="SUY22828.1"/>
    </source>
</evidence>
<organism evidence="1">
    <name type="scientific">Clostridioides difficile</name>
    <name type="common">Peptoclostridium difficile</name>
    <dbReference type="NCBI Taxonomy" id="1496"/>
    <lineage>
        <taxon>Bacteria</taxon>
        <taxon>Bacillati</taxon>
        <taxon>Bacillota</taxon>
        <taxon>Clostridia</taxon>
        <taxon>Peptostreptococcales</taxon>
        <taxon>Peptostreptococcaceae</taxon>
        <taxon>Clostridioides</taxon>
    </lineage>
</organism>
<sequence length="82" mass="9550">MEKYNTILTNRKAISQNISKEAEKIDYSEMRLFKDNLIEYVKNVNEKIDTASKAANEEKYSVSKSLLLSSMQEYSMFINSIK</sequence>
<dbReference type="AlphaFoldDB" id="A0A381I9B9"/>
<dbReference type="EMBL" id="UFWD01000001">
    <property type="protein sequence ID" value="SUY22828.1"/>
    <property type="molecule type" value="Genomic_DNA"/>
</dbReference>
<dbReference type="RefSeq" id="WP_021376854.1">
    <property type="nucleotide sequence ID" value="NZ_MPFR01000008.1"/>
</dbReference>
<protein>
    <submittedName>
        <fullName evidence="1">Uncharacterized protein</fullName>
    </submittedName>
</protein>
<reference evidence="1" key="1">
    <citation type="submission" date="2018-06" db="EMBL/GenBank/DDBJ databases">
        <authorList>
            <consortium name="Pathogen Informatics"/>
            <person name="Doyle S."/>
        </authorList>
    </citation>
    <scope>NUCLEOTIDE SEQUENCE</scope>
    <source>
        <strain evidence="1">NCTC13307</strain>
    </source>
</reference>
<name>A0A381I9B9_CLODI</name>
<proteinExistence type="predicted"/>
<accession>A0A381I9B9</accession>
<gene>
    <name evidence="1" type="ORF">NCTC13307_01406</name>
</gene>